<reference evidence="2 3" key="1">
    <citation type="submission" date="2017-11" db="EMBL/GenBank/DDBJ databases">
        <title>Complete genome sequence of Sphingomonas sp. Strain Cra20, a psychrotolerant potential plant growth promoting rhizobacteria.</title>
        <authorList>
            <person name="Luo Y."/>
        </authorList>
    </citation>
    <scope>NUCLEOTIDE SEQUENCE [LARGE SCALE GENOMIC DNA]</scope>
    <source>
        <strain evidence="2 3">Cra20</strain>
    </source>
</reference>
<evidence type="ECO:0000256" key="1">
    <source>
        <dbReference type="SAM" id="SignalP"/>
    </source>
</evidence>
<name>A0A2K8MGW1_9SPHN</name>
<feature type="chain" id="PRO_5014784738" description="Lipoprotein" evidence="1">
    <location>
        <begin position="23"/>
        <end position="111"/>
    </location>
</feature>
<dbReference type="RefSeq" id="WP_100280790.1">
    <property type="nucleotide sequence ID" value="NZ_CP024923.1"/>
</dbReference>
<evidence type="ECO:0008006" key="4">
    <source>
        <dbReference type="Google" id="ProtNLM"/>
    </source>
</evidence>
<sequence>MRVIGGIAAVLLGLGIVQPASACSSVPPRILAAEADVIVMGRWQAGEIVTKRVLKGPKQPRYAIDWPPVDDEDECRFLGPATRDSGAYFLRHQPNGRYLVIWTEERWKMIR</sequence>
<dbReference type="AlphaFoldDB" id="A0A2K8MGW1"/>
<accession>A0A2K8MGW1</accession>
<dbReference type="EMBL" id="CP024923">
    <property type="protein sequence ID" value="ATY30979.1"/>
    <property type="molecule type" value="Genomic_DNA"/>
</dbReference>
<proteinExistence type="predicted"/>
<evidence type="ECO:0000313" key="3">
    <source>
        <dbReference type="Proteomes" id="UP000229081"/>
    </source>
</evidence>
<keyword evidence="1" id="KW-0732">Signal</keyword>
<evidence type="ECO:0000313" key="2">
    <source>
        <dbReference type="EMBL" id="ATY30979.1"/>
    </source>
</evidence>
<organism evidence="2 3">
    <name type="scientific">Sphingomonas psychrotolerans</name>
    <dbReference type="NCBI Taxonomy" id="1327635"/>
    <lineage>
        <taxon>Bacteria</taxon>
        <taxon>Pseudomonadati</taxon>
        <taxon>Pseudomonadota</taxon>
        <taxon>Alphaproteobacteria</taxon>
        <taxon>Sphingomonadales</taxon>
        <taxon>Sphingomonadaceae</taxon>
        <taxon>Sphingomonas</taxon>
    </lineage>
</organism>
<gene>
    <name evidence="2" type="ORF">CVN68_02395</name>
</gene>
<protein>
    <recommendedName>
        <fullName evidence="4">Lipoprotein</fullName>
    </recommendedName>
</protein>
<dbReference type="Proteomes" id="UP000229081">
    <property type="component" value="Chromosome"/>
</dbReference>
<dbReference type="KEGG" id="sphc:CVN68_02395"/>
<keyword evidence="3" id="KW-1185">Reference proteome</keyword>
<feature type="signal peptide" evidence="1">
    <location>
        <begin position="1"/>
        <end position="22"/>
    </location>
</feature>